<feature type="transmembrane region" description="Helical" evidence="1">
    <location>
        <begin position="398"/>
        <end position="415"/>
    </location>
</feature>
<keyword evidence="3" id="KW-1185">Reference proteome</keyword>
<sequence length="488" mass="53215">MAAPALTTADAAHATTAADAAAGSGAAPPARAVAKPPPVPAWASYAQILAHAARGGLRSFVIAFALRGGISFAIRLFRVIRGRDSLLTAIKTFFGPESHRFARMSGAFAFLWKLINNALHKYRADAGLGDSATHSKANGAIAGAVAGLAILFESEDNRIGFSQQLFMRSMQAGYNALHARNLLHIPHGDTLLFSAACASIMYAYIMHPTTIPKSYYSWMVRTARVPADILQFNRTSVKAWQHHAGAASTAAEAAASLPAPDFAKLQVDRAELSRVLTRYKAPAAVGEFLDAYLGRHAGTMPTVPCKLVHCSDISCVRYNAALWFKVFWNILPVYVSLNGVPLMLFKTKALMENPRLNLFRALKSSARSSTFLAFFVFLFQSGICLQRNARPNTRDSRFYYYLLGAISGLTVLLEHPSRRVELAMYTLPKGIQSLYTVLINRGNMVPLYGVDVVASCVAMAVIMSVYQVEPHQMSPLLYRTMRAVIGTY</sequence>
<name>A0ABR4N6L1_9FUNG</name>
<reference evidence="2 3" key="1">
    <citation type="submission" date="2023-09" db="EMBL/GenBank/DDBJ databases">
        <title>Pangenome analysis of Batrachochytrium dendrobatidis and related Chytrids.</title>
        <authorList>
            <person name="Yacoub M.N."/>
            <person name="Stajich J.E."/>
            <person name="James T.Y."/>
        </authorList>
    </citation>
    <scope>NUCLEOTIDE SEQUENCE [LARGE SCALE GENOMIC DNA]</scope>
    <source>
        <strain evidence="2 3">JEL0888</strain>
    </source>
</reference>
<keyword evidence="1" id="KW-1133">Transmembrane helix</keyword>
<evidence type="ECO:0008006" key="4">
    <source>
        <dbReference type="Google" id="ProtNLM"/>
    </source>
</evidence>
<evidence type="ECO:0000313" key="3">
    <source>
        <dbReference type="Proteomes" id="UP001527925"/>
    </source>
</evidence>
<evidence type="ECO:0000313" key="2">
    <source>
        <dbReference type="EMBL" id="KAL2915173.1"/>
    </source>
</evidence>
<dbReference type="PANTHER" id="PTHR12459:SF15">
    <property type="entry name" value="TRANSMEMBRANE PROTEIN 135"/>
    <property type="match status" value="1"/>
</dbReference>
<comment type="caution">
    <text evidence="2">The sequence shown here is derived from an EMBL/GenBank/DDBJ whole genome shotgun (WGS) entry which is preliminary data.</text>
</comment>
<feature type="transmembrane region" description="Helical" evidence="1">
    <location>
        <begin position="445"/>
        <end position="466"/>
    </location>
</feature>
<gene>
    <name evidence="2" type="ORF">HK105_205280</name>
</gene>
<dbReference type="Proteomes" id="UP001527925">
    <property type="component" value="Unassembled WGS sequence"/>
</dbReference>
<keyword evidence="1" id="KW-0812">Transmembrane</keyword>
<protein>
    <recommendedName>
        <fullName evidence="4">Transmembrane protein 135 N-terminal domain-containing protein</fullName>
    </recommendedName>
</protein>
<keyword evidence="1" id="KW-0472">Membrane</keyword>
<dbReference type="EMBL" id="JADGIZ020000026">
    <property type="protein sequence ID" value="KAL2915173.1"/>
    <property type="molecule type" value="Genomic_DNA"/>
</dbReference>
<accession>A0ABR4N6L1</accession>
<dbReference type="InterPro" id="IPR026749">
    <property type="entry name" value="Tmem135"/>
</dbReference>
<feature type="transmembrane region" description="Helical" evidence="1">
    <location>
        <begin position="365"/>
        <end position="386"/>
    </location>
</feature>
<proteinExistence type="predicted"/>
<evidence type="ECO:0000256" key="1">
    <source>
        <dbReference type="SAM" id="Phobius"/>
    </source>
</evidence>
<organism evidence="2 3">
    <name type="scientific">Polyrhizophydium stewartii</name>
    <dbReference type="NCBI Taxonomy" id="2732419"/>
    <lineage>
        <taxon>Eukaryota</taxon>
        <taxon>Fungi</taxon>
        <taxon>Fungi incertae sedis</taxon>
        <taxon>Chytridiomycota</taxon>
        <taxon>Chytridiomycota incertae sedis</taxon>
        <taxon>Chytridiomycetes</taxon>
        <taxon>Rhizophydiales</taxon>
        <taxon>Rhizophydiales incertae sedis</taxon>
        <taxon>Polyrhizophydium</taxon>
    </lineage>
</organism>
<dbReference type="PANTHER" id="PTHR12459">
    <property type="entry name" value="TRANSMEMBRANE PROTEIN 135-RELATED"/>
    <property type="match status" value="1"/>
</dbReference>